<dbReference type="PANTHER" id="PTHR45527:SF1">
    <property type="entry name" value="FATTY ACID SYNTHASE"/>
    <property type="match status" value="1"/>
</dbReference>
<dbReference type="GO" id="GO:0043041">
    <property type="term" value="P:amino acid activation for nonribosomal peptide biosynthetic process"/>
    <property type="evidence" value="ECO:0007669"/>
    <property type="project" value="TreeGrafter"/>
</dbReference>
<gene>
    <name evidence="7" type="ORF">PG999_003025</name>
</gene>
<protein>
    <submittedName>
        <fullName evidence="7">AMP-binding enzyme (Aureobasidin A1 biosynthesis complex)</fullName>
    </submittedName>
</protein>
<reference evidence="7 8" key="1">
    <citation type="submission" date="2023-01" db="EMBL/GenBank/DDBJ databases">
        <title>Analysis of 21 Apiospora genomes using comparative genomics revels a genus with tremendous synthesis potential of carbohydrate active enzymes and secondary metabolites.</title>
        <authorList>
            <person name="Sorensen T."/>
        </authorList>
    </citation>
    <scope>NUCLEOTIDE SEQUENCE [LARGE SCALE GENOMIC DNA]</scope>
    <source>
        <strain evidence="7 8">CBS 117206</strain>
    </source>
</reference>
<dbReference type="CDD" id="cd19531">
    <property type="entry name" value="LCL_NRPS-like"/>
    <property type="match status" value="2"/>
</dbReference>
<accession>A0AAW0RA07</accession>
<dbReference type="InterPro" id="IPR020806">
    <property type="entry name" value="PKS_PP-bd"/>
</dbReference>
<dbReference type="InterPro" id="IPR045851">
    <property type="entry name" value="AMP-bd_C_sf"/>
</dbReference>
<dbReference type="CDD" id="cd19545">
    <property type="entry name" value="FUM14_C_NRPS-like"/>
    <property type="match status" value="1"/>
</dbReference>
<dbReference type="Gene3D" id="1.10.1200.10">
    <property type="entry name" value="ACP-like"/>
    <property type="match status" value="2"/>
</dbReference>
<dbReference type="PROSITE" id="PS00012">
    <property type="entry name" value="PHOSPHOPANTETHEINE"/>
    <property type="match status" value="1"/>
</dbReference>
<evidence type="ECO:0000256" key="4">
    <source>
        <dbReference type="ARBA" id="ARBA00029454"/>
    </source>
</evidence>
<dbReference type="Gene3D" id="3.40.50.12780">
    <property type="entry name" value="N-terminal domain of ligase-like"/>
    <property type="match status" value="2"/>
</dbReference>
<dbReference type="FunFam" id="1.10.1200.10:FF:000005">
    <property type="entry name" value="Nonribosomal peptide synthetase 1"/>
    <property type="match status" value="2"/>
</dbReference>
<dbReference type="Pfam" id="PF00501">
    <property type="entry name" value="AMP-binding"/>
    <property type="match status" value="3"/>
</dbReference>
<dbReference type="InterPro" id="IPR036736">
    <property type="entry name" value="ACP-like_sf"/>
</dbReference>
<evidence type="ECO:0000259" key="6">
    <source>
        <dbReference type="PROSITE" id="PS50075"/>
    </source>
</evidence>
<dbReference type="GO" id="GO:0031177">
    <property type="term" value="F:phosphopantetheine binding"/>
    <property type="evidence" value="ECO:0007669"/>
    <property type="project" value="InterPro"/>
</dbReference>
<dbReference type="PROSITE" id="PS00455">
    <property type="entry name" value="AMP_BINDING"/>
    <property type="match status" value="1"/>
</dbReference>
<dbReference type="Gene3D" id="3.40.50.980">
    <property type="match status" value="2"/>
</dbReference>
<dbReference type="SMART" id="SM00823">
    <property type="entry name" value="PKS_PP"/>
    <property type="match status" value="2"/>
</dbReference>
<evidence type="ECO:0000256" key="3">
    <source>
        <dbReference type="ARBA" id="ARBA00022598"/>
    </source>
</evidence>
<dbReference type="Pfam" id="PF00668">
    <property type="entry name" value="Condensation"/>
    <property type="match status" value="5"/>
</dbReference>
<keyword evidence="8" id="KW-1185">Reference proteome</keyword>
<dbReference type="InterPro" id="IPR000873">
    <property type="entry name" value="AMP-dep_synth/lig_dom"/>
</dbReference>
<dbReference type="InterPro" id="IPR001242">
    <property type="entry name" value="Condensation_dom"/>
</dbReference>
<dbReference type="NCBIfam" id="NF003417">
    <property type="entry name" value="PRK04813.1"/>
    <property type="match status" value="5"/>
</dbReference>
<dbReference type="InterPro" id="IPR025110">
    <property type="entry name" value="AMP-bd_C"/>
</dbReference>
<dbReference type="GO" id="GO:0047527">
    <property type="term" value="F:2,3-dihydroxybenzoate-serine ligase activity"/>
    <property type="evidence" value="ECO:0007669"/>
    <property type="project" value="TreeGrafter"/>
</dbReference>
<proteinExistence type="inferred from homology"/>
<dbReference type="InterPro" id="IPR006162">
    <property type="entry name" value="Ppantetheine_attach_site"/>
</dbReference>
<dbReference type="SUPFAM" id="SSF52777">
    <property type="entry name" value="CoA-dependent acyltransferases"/>
    <property type="match status" value="10"/>
</dbReference>
<dbReference type="GO" id="GO:0009239">
    <property type="term" value="P:enterobactin biosynthetic process"/>
    <property type="evidence" value="ECO:0007669"/>
    <property type="project" value="TreeGrafter"/>
</dbReference>
<dbReference type="InterPro" id="IPR023213">
    <property type="entry name" value="CAT-like_dom_sf"/>
</dbReference>
<dbReference type="FunFam" id="3.40.50.12780:FF:000014">
    <property type="entry name" value="Nonribosomal peptide synthetase 1"/>
    <property type="match status" value="1"/>
</dbReference>
<dbReference type="CDD" id="cd19542">
    <property type="entry name" value="CT_NRPS-like"/>
    <property type="match status" value="1"/>
</dbReference>
<evidence type="ECO:0000256" key="2">
    <source>
        <dbReference type="ARBA" id="ARBA00022553"/>
    </source>
</evidence>
<sequence>MIAFIKDPDARTEVEIVGIPTDIKAKLTKLLPPYMVPAFFIYVQDLPLTATGKLNRKRLGEIGASITVQRIAEQRDESKSGPGRSPATDVERKLHDIWSRTLKLEPSQISLDDNFFQLGGDSIACMIVSAHAYKLGLELTVADMFRHPKLEDLAEHAAPMLSDKTLEVLPFSLMGAHFDATSHVKQLSSKHGWEERSVQDIYPCTSLQEGLFSQEGEYIMRFQWALPSTTSVSSLRAAWTTIYQAFPILGTRIVQLDGLELSQVVLDDLMDWVETSDQGILENGSPAMETGQRLTRWTVLHDATRSGRWFVWDIHHAIYDGWSLELILDAVEKAYQGREIERGPPFQSFVRYCKDQQSESAGSTYWRQHLDGYGGRAFPSPSQRPDESPARCIESRKLLRPTMGPENAAITSSTLISASWAILEGSMTSSDDVVFGATLFGRNAAVPGIDKMAGPTFATVPIRIRLPHEQPCDEFLASVHHETSDMIPFEQAGLQRIAKLSPACMRACAFQTLLVVQPNEEDRDTRVLGRRVEDHKQQLAPGTYGLVLEANIESAFIDVHARYDPTVIQPWLVRDLLRRLGFVMSQLSSAGRAPLSSIKTMTQDDEDRIWQWNKTVPPPVDRCVHELIEDRVRLNPNAEAVSAWDGNFTYAELERLANHLAACLVGTHGVKPGLLVPLLFEKSKWTPVSMLGVMKAGAAFILLDDSKPREQLLAIVSKAEATLLLCSSSNQAACKLLSERVVAIDEAFFSITPNPAKDSHKTPGTSRSSDMVYVLFTSGSTGTPKGTIITHGSAVSALTYQPDQFTLTETSRLYDFSSHSFDAAIFATLNMLVTGGTVCIPSDDDRRSDLAGSINTLHANTALLTPSVAMLLKPDQVPNLHTIIFVGEKLKTRDIQPWWGRVKLINSYGPSETTPASTIRSCDPRVHSPHEALLIGTGVGQVTWIVDPENTDQLVPPGCVGELLLEGPLVGRGYLGEPEKTKAVFIDSPAWLSQFEGTPREGRMYKTGDLVRYADEDGNLDYVGRADSQVKIRGQRVELGEVELKVQELIKEASQVVAELVASSSAEHSKPVLVAFLLLDGHTGEARVHSVDVETEDRLAQTLASHMIPTFFVSMGAFPATRVASGPASVTPVTRARPRSGEYKADLSPIQGLYFATQPNPNICFDQHHLLEVRRYVAPKDLANALEHLVQSHEVLRARFARSETGTWEQRITNNVADSFHLQVIDNSTSPDAELHDIARCQDSLDIEHGPLLAAALFADANNTKRRQRLFISIHHLVVDIVSWQVMFTQLEQLLDDGDCHLPVSTTFTDFTAALHTRRHDGLKPKRIENATSGVCGPDHAYWGMEESTNRLGDSIVDEFTLDQDLSSLLLGTSCNAPMDTYPQELMMAALSASFGRVFSDRALPTMVVESHGRDTASWNDQIDVSSTIGWFTTLSPLQLGINPESSLRDMMRETKDKMREIGQYSGLESISQFMDDNNMFPAELSFNYAGQTQHLERHGSLFGALTIPDGSNPASAVSLRRFALFEVDIRVDRGCLVTSMAHHKEMRYPEKISSWFSEFRATLEWMAKHIPGSNPDWTIVDFPLAFHSYDSLDRFRTQWLPEHNIEAGNIEAIFPCSAMQEGILIAQIKDPRSYQTWFELDLSVAHDACLSMPKLNAAWAAVLKRHEMLRTLIVHDLPGTERPMQIVLRHVELQIGKSDNPKDKWERSSLSPPPAFTKNYLQYRLTLCKSSPQSARVLFEMNHAISDGFSFQLLERDLAQAYDSGVDLEPAGRYADFVSYLEGQPLDAGINFWSQHLAGIEPCIFPRSLRDGDACASQQQSAIPCLDSAQLHSFCSEMDITPATVIQTAWAMVLGMYTGTDVPCFGNLTSGRDVPVPAVDDIFGPLVGIVPCRIQLQKSQSILDTLRGVQADHLDSVPHQHISLASIHRALGLDSNCALFNSIVSIQKMGTGSCQPRSLTVTSGDGFDPTEYDVVLHVGLSPTDTKVVLSFRPGCLSLGDAARLARCTSEAVQGIITSPSKSPFEIPLLGQQDLADIWAWTGSPHASVDRCVTDMIQAVVASSLTAPAVMSWDGCLTYAELDDLANSLSRKLAELGVGPDIIVPLCFEKSMWTSVALLAVIKAGGAFVLLDPSLPEARLRAIAHQVCTLDLVLSSTANLALGSRLAKSVLEVSDDSLRTTEVMKGVPTPVSAAHLRDPTHTLFAVFTSGSTGTPKAAIFSHSAFASSLTYQCGALGIRRGSRVFDFASYAFDIAVHNVLAAFTTGACLCVPSEEERKSNPGASMQAMGVTVADLTPSVARFISADDVPTLETLILAGEAVTVDDAARWWDKQSSPQERLWFIDQLHPGLNWYHMPSAMLLRGTVCLKSLGAAFSALEQRHESLRTTFSVEDDVSIQIVHPFEARELEVVELAVLENSERSDVILTEALQNHHTNPFDLASEPGWRVRVYQQGTKHVLSIVMHHIISDGWSADIIRRELAMFYSSARRGLDPLASPLLAPIPIQYKDYAAWQRQQVTGEEEQRQLDYWLGQLESSRPAELLADKPRPETLSGRAELQEWTINGPLYARLQDFCQRHDTTLHVVLLAAFQATLYRLTGLEDTVVGTANANRDRPELRDVVGFFVALQCIRSKIEARSSFEDLVKQVKKATIDGLAHQDLPFETIVSRLQSHRDMSRHPLVQIMFTVHSHLDAGTFRLDDVETEPLETAITSRFDLEVHLFREAKGLRGDIVYSTDLYQSSTIKNMLELYSGVLEVALSAAPKTPISELPLMTESAYSALDAMGLTNAQQPKYPSDSSVVDAFREQVISHPNRVAAKNSSSQLTYAELDRDSDSLARWLSRHSLSPGNLVVVIGDRSCQTIIAFLGILKANLAYLPFDTKAPAGRIEGILSTLPSPRFILLGRGIPSPQTTLPDVHSVAISQTVLDGRSDVDAVVATGPTATSLAYTMFTSGSTGQPKGVMVEHRSIVRLVKNSNVVAPLPNPVIMGHISNTAFDAATLEIYSALLNGGTVVCIDTVTAIDQDLLARTFDQEGIHATFMTTALMKESLKHEPCALRKLQVLYVGGERVDPQDARSARAIVRGTFINGYGPTENTTFSTIWEAPGDDRELYTNGVPIGRSVSNSTAHVMDSAQQLVPLGVVGELVVAGDGLARGYTDPEKDVNRFVHVSIGGRRVRAYRTGDVVRYRPTDGQLEFFGRIDGQVKLRGHRVELGEIEHALVGHDLVHNAAAVLQVRDGQASHIDSFVTLHEKGRPESSRQTRDSVVRELYDGLRKQLPSYMVPSSIHVLERMPVNANGKLDRRALVPDSTAVGVAERTEGSEPKQLPTSDTERQLAQIWSRLLVLQRESIGVDDDFFRLGGSSISAMKVVNQARKTGLSLSVADVFRQPRLRQLAALIEGRSVANDGSNGSITRRPQTKAIVHRTEQSSAQKGLWFIYQLDPASTKYLMPFSMHLRGPLQLPALQSALRTIELRHETLRTTFKTENGAHLQIVHAHQEREMRVIDASEGELMELLARDQSAPFVLESEPGWRVTVYRANDQHHVLSITMHHIVSDGWSVGLLQEELATFYTDEVHGRGPPSSQVPFLPIQYRDYSEWQQEQIKGGDIERQLRYWDTQLLDSRPAVFSSDRPRPKTLSGNASVQKVKIPAATYARLQSFSKTHGVTLFTILLAAFRAAHFRLTGATDSVIGTPNANRDRVEVEHLVGYFVNMHCIRIEVERQSLQELVEQVKLASTSAMAHKDAPFDQVVSRVLDARRRDPSRHPLAQVVFAYHVRQNQGQGENVDGFRILMWKGNELDGGVCYSTDLYDYASINCILSVFTTILDSGLRQPTTPISALPLSAEDSLSTLNVEGFFGHADGRVKIGGDIVSIPEIEKDLQSFDLVLDAAIVVQGADHRRDAAGLVAFVVAKEAASHTQPID</sequence>
<dbReference type="EMBL" id="JAQQWP010000002">
    <property type="protein sequence ID" value="KAK8130645.1"/>
    <property type="molecule type" value="Genomic_DNA"/>
</dbReference>
<comment type="caution">
    <text evidence="7">The sequence shown here is derived from an EMBL/GenBank/DDBJ whole genome shotgun (WGS) entry which is preliminary data.</text>
</comment>
<dbReference type="CDD" id="cd05918">
    <property type="entry name" value="A_NRPS_SidN3_like"/>
    <property type="match status" value="1"/>
</dbReference>
<dbReference type="SUPFAM" id="SSF56801">
    <property type="entry name" value="Acetyl-CoA synthetase-like"/>
    <property type="match status" value="5"/>
</dbReference>
<name>A0AAW0RA07_9PEZI</name>
<dbReference type="Gene3D" id="2.30.38.10">
    <property type="entry name" value="Luciferase, Domain 3"/>
    <property type="match status" value="1"/>
</dbReference>
<feature type="domain" description="Carrier" evidence="6">
    <location>
        <begin position="3322"/>
        <end position="3398"/>
    </location>
</feature>
<dbReference type="InterPro" id="IPR042099">
    <property type="entry name" value="ANL_N_sf"/>
</dbReference>
<dbReference type="Gene3D" id="3.30.300.30">
    <property type="match status" value="3"/>
</dbReference>
<dbReference type="NCBIfam" id="TIGR01733">
    <property type="entry name" value="AA-adenyl-dom"/>
    <property type="match status" value="2"/>
</dbReference>
<dbReference type="Pfam" id="PF13193">
    <property type="entry name" value="AMP-binding_C"/>
    <property type="match status" value="1"/>
</dbReference>
<evidence type="ECO:0000256" key="5">
    <source>
        <dbReference type="SAM" id="MobiDB-lite"/>
    </source>
</evidence>
<comment type="similarity">
    <text evidence="4">Belongs to the NRP synthetase family.</text>
</comment>
<dbReference type="InterPro" id="IPR010071">
    <property type="entry name" value="AA_adenyl_dom"/>
</dbReference>
<dbReference type="PANTHER" id="PTHR45527">
    <property type="entry name" value="NONRIBOSOMAL PEPTIDE SYNTHETASE"/>
    <property type="match status" value="1"/>
</dbReference>
<keyword evidence="3" id="KW-0436">Ligase</keyword>
<dbReference type="PROSITE" id="PS50075">
    <property type="entry name" value="CARRIER"/>
    <property type="match status" value="2"/>
</dbReference>
<evidence type="ECO:0000313" key="8">
    <source>
        <dbReference type="Proteomes" id="UP001392437"/>
    </source>
</evidence>
<evidence type="ECO:0000313" key="7">
    <source>
        <dbReference type="EMBL" id="KAK8130645.1"/>
    </source>
</evidence>
<dbReference type="SUPFAM" id="SSF47336">
    <property type="entry name" value="ACP-like"/>
    <property type="match status" value="2"/>
</dbReference>
<dbReference type="InterPro" id="IPR020845">
    <property type="entry name" value="AMP-binding_CS"/>
</dbReference>
<dbReference type="FunFam" id="3.30.559.30:FF:000003">
    <property type="entry name" value="Nonribosomal peptide synthase SidD"/>
    <property type="match status" value="1"/>
</dbReference>
<dbReference type="Proteomes" id="UP001392437">
    <property type="component" value="Unassembled WGS sequence"/>
</dbReference>
<dbReference type="CDD" id="cd05930">
    <property type="entry name" value="A_NRPS"/>
    <property type="match status" value="1"/>
</dbReference>
<evidence type="ECO:0000256" key="1">
    <source>
        <dbReference type="ARBA" id="ARBA00022450"/>
    </source>
</evidence>
<dbReference type="Gene3D" id="3.30.559.30">
    <property type="entry name" value="Nonribosomal peptide synthetase, condensation domain"/>
    <property type="match status" value="5"/>
</dbReference>
<feature type="region of interest" description="Disordered" evidence="5">
    <location>
        <begin position="3307"/>
        <end position="3327"/>
    </location>
</feature>
<dbReference type="GO" id="GO:0005829">
    <property type="term" value="C:cytosol"/>
    <property type="evidence" value="ECO:0007669"/>
    <property type="project" value="TreeGrafter"/>
</dbReference>
<dbReference type="GO" id="GO:0009366">
    <property type="term" value="C:enterobactin synthetase complex"/>
    <property type="evidence" value="ECO:0007669"/>
    <property type="project" value="TreeGrafter"/>
</dbReference>
<keyword evidence="1" id="KW-0596">Phosphopantetheine</keyword>
<dbReference type="InterPro" id="IPR009081">
    <property type="entry name" value="PP-bd_ACP"/>
</dbReference>
<organism evidence="7 8">
    <name type="scientific">Apiospora kogelbergensis</name>
    <dbReference type="NCBI Taxonomy" id="1337665"/>
    <lineage>
        <taxon>Eukaryota</taxon>
        <taxon>Fungi</taxon>
        <taxon>Dikarya</taxon>
        <taxon>Ascomycota</taxon>
        <taxon>Pezizomycotina</taxon>
        <taxon>Sordariomycetes</taxon>
        <taxon>Xylariomycetidae</taxon>
        <taxon>Amphisphaeriales</taxon>
        <taxon>Apiosporaceae</taxon>
        <taxon>Apiospora</taxon>
    </lineage>
</organism>
<keyword evidence="2" id="KW-0597">Phosphoprotein</keyword>
<dbReference type="Pfam" id="PF00550">
    <property type="entry name" value="PP-binding"/>
    <property type="match status" value="2"/>
</dbReference>
<dbReference type="Gene3D" id="3.30.559.10">
    <property type="entry name" value="Chloramphenicol acetyltransferase-like domain"/>
    <property type="match status" value="5"/>
</dbReference>
<feature type="domain" description="Carrier" evidence="6">
    <location>
        <begin position="85"/>
        <end position="161"/>
    </location>
</feature>
<dbReference type="FunFam" id="3.30.300.30:FF:000015">
    <property type="entry name" value="Nonribosomal peptide synthase SidD"/>
    <property type="match status" value="2"/>
</dbReference>